<evidence type="ECO:0000313" key="1">
    <source>
        <dbReference type="EMBL" id="MUP08239.1"/>
    </source>
</evidence>
<name>A0ABD6GHA9_AGRVI</name>
<gene>
    <name evidence="1" type="ORF">BBI04_026010</name>
</gene>
<organism evidence="1 2">
    <name type="scientific">Agrobacterium vitis</name>
    <name type="common">Rhizobium vitis</name>
    <dbReference type="NCBI Taxonomy" id="373"/>
    <lineage>
        <taxon>Bacteria</taxon>
        <taxon>Pseudomonadati</taxon>
        <taxon>Pseudomonadota</taxon>
        <taxon>Alphaproteobacteria</taxon>
        <taxon>Hyphomicrobiales</taxon>
        <taxon>Rhizobiaceae</taxon>
        <taxon>Rhizobium/Agrobacterium group</taxon>
        <taxon>Agrobacterium</taxon>
    </lineage>
</organism>
<dbReference type="AlphaFoldDB" id="A0ABD6GHA9"/>
<sequence length="56" mass="6272">MPTLTGRPTSEKNRSRRQHAHFKYNKDEAMTVEKIHTLVVGGGQAGIAMSEHLTRP</sequence>
<accession>A0ABD6GHA9</accession>
<dbReference type="Proteomes" id="UP000175993">
    <property type="component" value="Unassembled WGS sequence"/>
</dbReference>
<reference evidence="1 2" key="1">
    <citation type="submission" date="2019-11" db="EMBL/GenBank/DDBJ databases">
        <title>Whole-genome sequencing of Allorhizobium vitis.</title>
        <authorList>
            <person name="Gan H.M."/>
            <person name="Savka M.A."/>
        </authorList>
    </citation>
    <scope>NUCLEOTIDE SEQUENCE [LARGE SCALE GENOMIC DNA]</scope>
    <source>
        <strain evidence="1 2">AB4</strain>
    </source>
</reference>
<proteinExistence type="predicted"/>
<evidence type="ECO:0000313" key="2">
    <source>
        <dbReference type="Proteomes" id="UP000175993"/>
    </source>
</evidence>
<protein>
    <submittedName>
        <fullName evidence="1">Uncharacterized protein</fullName>
    </submittedName>
</protein>
<comment type="caution">
    <text evidence="1">The sequence shown here is derived from an EMBL/GenBank/DDBJ whole genome shotgun (WGS) entry which is preliminary data.</text>
</comment>
<dbReference type="EMBL" id="MBEV02000028">
    <property type="protein sequence ID" value="MUP08239.1"/>
    <property type="molecule type" value="Genomic_DNA"/>
</dbReference>